<evidence type="ECO:0000313" key="2">
    <source>
        <dbReference type="EMBL" id="RGP54583.1"/>
    </source>
</evidence>
<dbReference type="AlphaFoldDB" id="A0A395R3A5"/>
<dbReference type="OrthoDB" id="6309065at2"/>
<keyword evidence="3" id="KW-1185">Reference proteome</keyword>
<accession>A0A395R3A5</accession>
<reference evidence="2 3" key="1">
    <citation type="journal article" date="2018" name="Syst. Appl. Microbiol.">
        <title>Pseudomonas gallaeciensis sp. nov., isolated from crude-oil-contaminated intertidal sand samples after the Prestige oil spill.</title>
        <authorList>
            <person name="Mulet M."/>
            <person name="Sanchez D."/>
            <person name="Rodriguez A.C."/>
            <person name="Nogales B."/>
            <person name="Bosch R."/>
            <person name="Busquets A."/>
            <person name="Gomila M."/>
            <person name="Lalucat J."/>
            <person name="Garcia-Valdes E."/>
        </authorList>
    </citation>
    <scope>NUCLEOTIDE SEQUENCE [LARGE SCALE GENOMIC DNA]</scope>
    <source>
        <strain evidence="2 3">V113</strain>
    </source>
</reference>
<dbReference type="Proteomes" id="UP000265411">
    <property type="component" value="Unassembled WGS sequence"/>
</dbReference>
<dbReference type="RefSeq" id="WP_118131031.1">
    <property type="nucleotide sequence ID" value="NZ_LMAZ01000003.1"/>
</dbReference>
<keyword evidence="1" id="KW-0812">Transmembrane</keyword>
<organism evidence="2 3">
    <name type="scientific">Pseudomonas abyssi</name>
    <dbReference type="NCBI Taxonomy" id="170540"/>
    <lineage>
        <taxon>Bacteria</taxon>
        <taxon>Pseudomonadati</taxon>
        <taxon>Pseudomonadota</taxon>
        <taxon>Gammaproteobacteria</taxon>
        <taxon>Pseudomonadales</taxon>
        <taxon>Pseudomonadaceae</taxon>
        <taxon>Pseudomonas</taxon>
    </lineage>
</organism>
<sequence>MTYIRLLVCSPFTLGVLLVAVLLAAALNLWLPVKLRFASPAMNYWAVCALAATLPVAAATLVALIVPVRRQATFGVVCLFCAIPCWAIALFAYYEAVSVQEQGEDGSFLLLDSLAVENVNYRLYLSDCGATCSWGMVLRAERDGPFGMKVVRSIWSEYRTLDEAQLTQVGPGVLRVVEKDGTAHDVRY</sequence>
<feature type="transmembrane region" description="Helical" evidence="1">
    <location>
        <begin position="73"/>
        <end position="94"/>
    </location>
</feature>
<keyword evidence="1" id="KW-1133">Transmembrane helix</keyword>
<feature type="transmembrane region" description="Helical" evidence="1">
    <location>
        <begin position="43"/>
        <end position="66"/>
    </location>
</feature>
<comment type="caution">
    <text evidence="2">The sequence shown here is derived from an EMBL/GenBank/DDBJ whole genome shotgun (WGS) entry which is preliminary data.</text>
</comment>
<feature type="transmembrane region" description="Helical" evidence="1">
    <location>
        <begin position="12"/>
        <end position="31"/>
    </location>
</feature>
<keyword evidence="1" id="KW-0472">Membrane</keyword>
<evidence type="ECO:0000313" key="3">
    <source>
        <dbReference type="Proteomes" id="UP000265411"/>
    </source>
</evidence>
<dbReference type="EMBL" id="LMAZ01000003">
    <property type="protein sequence ID" value="RGP54583.1"/>
    <property type="molecule type" value="Genomic_DNA"/>
</dbReference>
<name>A0A395R3A5_9PSED</name>
<protein>
    <submittedName>
        <fullName evidence="2">Uncharacterized protein</fullName>
    </submittedName>
</protein>
<gene>
    <name evidence="2" type="ORF">ASB58_11980</name>
</gene>
<evidence type="ECO:0000256" key="1">
    <source>
        <dbReference type="SAM" id="Phobius"/>
    </source>
</evidence>
<proteinExistence type="predicted"/>